<comment type="caution">
    <text evidence="4">The sequence shown here is derived from an EMBL/GenBank/DDBJ whole genome shotgun (WGS) entry which is preliminary data.</text>
</comment>
<feature type="region of interest" description="Disordered" evidence="2">
    <location>
        <begin position="149"/>
        <end position="206"/>
    </location>
</feature>
<dbReference type="PROSITE" id="PS50158">
    <property type="entry name" value="ZF_CCHC"/>
    <property type="match status" value="1"/>
</dbReference>
<dbReference type="EMBL" id="JACGWN010000008">
    <property type="protein sequence ID" value="KAL0439453.1"/>
    <property type="molecule type" value="Genomic_DNA"/>
</dbReference>
<keyword evidence="1" id="KW-0479">Metal-binding</keyword>
<name>A0AAW2WCU2_9LAMI</name>
<dbReference type="PANTHER" id="PTHR35218:SF9">
    <property type="entry name" value="ENDONUCLEASE_EXONUCLEASE_PHOSPHATASE DOMAIN-CONTAINING PROTEIN"/>
    <property type="match status" value="1"/>
</dbReference>
<dbReference type="InterPro" id="IPR001878">
    <property type="entry name" value="Znf_CCHC"/>
</dbReference>
<reference evidence="4" key="1">
    <citation type="submission" date="2020-06" db="EMBL/GenBank/DDBJ databases">
        <authorList>
            <person name="Li T."/>
            <person name="Hu X."/>
            <person name="Zhang T."/>
            <person name="Song X."/>
            <person name="Zhang H."/>
            <person name="Dai N."/>
            <person name="Sheng W."/>
            <person name="Hou X."/>
            <person name="Wei L."/>
        </authorList>
    </citation>
    <scope>NUCLEOTIDE SEQUENCE</scope>
    <source>
        <strain evidence="4">KEN1</strain>
        <tissue evidence="4">Leaf</tissue>
    </source>
</reference>
<evidence type="ECO:0000256" key="2">
    <source>
        <dbReference type="SAM" id="MobiDB-lite"/>
    </source>
</evidence>
<feature type="compositionally biased region" description="Basic and acidic residues" evidence="2">
    <location>
        <begin position="218"/>
        <end position="228"/>
    </location>
</feature>
<protein>
    <recommendedName>
        <fullName evidence="3">CCHC-type domain-containing protein</fullName>
    </recommendedName>
</protein>
<accession>A0AAW2WCU2</accession>
<dbReference type="GO" id="GO:0003824">
    <property type="term" value="F:catalytic activity"/>
    <property type="evidence" value="ECO:0007669"/>
    <property type="project" value="InterPro"/>
</dbReference>
<evidence type="ECO:0000313" key="4">
    <source>
        <dbReference type="EMBL" id="KAL0439453.1"/>
    </source>
</evidence>
<feature type="region of interest" description="Disordered" evidence="2">
    <location>
        <begin position="218"/>
        <end position="240"/>
    </location>
</feature>
<dbReference type="InterPro" id="IPR036691">
    <property type="entry name" value="Endo/exonu/phosph_ase_sf"/>
</dbReference>
<dbReference type="Gene3D" id="3.60.10.10">
    <property type="entry name" value="Endonuclease/exonuclease/phosphatase"/>
    <property type="match status" value="1"/>
</dbReference>
<dbReference type="InterPro" id="IPR005135">
    <property type="entry name" value="Endo/exonuclease/phosphatase"/>
</dbReference>
<dbReference type="Pfam" id="PF14392">
    <property type="entry name" value="zf-CCHC_4"/>
    <property type="match status" value="1"/>
</dbReference>
<keyword evidence="1" id="KW-0863">Zinc-finger</keyword>
<keyword evidence="1" id="KW-0862">Zinc</keyword>
<dbReference type="Pfam" id="PF03372">
    <property type="entry name" value="Exo_endo_phos"/>
    <property type="match status" value="1"/>
</dbReference>
<dbReference type="InterPro" id="IPR025836">
    <property type="entry name" value="Zn_knuckle_CX2CX4HX4C"/>
</dbReference>
<feature type="domain" description="CCHC-type" evidence="3">
    <location>
        <begin position="71"/>
        <end position="86"/>
    </location>
</feature>
<evidence type="ECO:0000259" key="3">
    <source>
        <dbReference type="PROSITE" id="PS50158"/>
    </source>
</evidence>
<dbReference type="SUPFAM" id="SSF56219">
    <property type="entry name" value="DNase I-like"/>
    <property type="match status" value="1"/>
</dbReference>
<proteinExistence type="predicted"/>
<gene>
    <name evidence="4" type="ORF">Slati_2428300</name>
</gene>
<organism evidence="4">
    <name type="scientific">Sesamum latifolium</name>
    <dbReference type="NCBI Taxonomy" id="2727402"/>
    <lineage>
        <taxon>Eukaryota</taxon>
        <taxon>Viridiplantae</taxon>
        <taxon>Streptophyta</taxon>
        <taxon>Embryophyta</taxon>
        <taxon>Tracheophyta</taxon>
        <taxon>Spermatophyta</taxon>
        <taxon>Magnoliopsida</taxon>
        <taxon>eudicotyledons</taxon>
        <taxon>Gunneridae</taxon>
        <taxon>Pentapetalae</taxon>
        <taxon>asterids</taxon>
        <taxon>lamiids</taxon>
        <taxon>Lamiales</taxon>
        <taxon>Pedaliaceae</taxon>
        <taxon>Sesamum</taxon>
    </lineage>
</organism>
<feature type="compositionally biased region" description="Basic and acidic residues" evidence="2">
    <location>
        <begin position="168"/>
        <end position="179"/>
    </location>
</feature>
<dbReference type="PANTHER" id="PTHR35218">
    <property type="entry name" value="RNASE H DOMAIN-CONTAINING PROTEIN"/>
    <property type="match status" value="1"/>
</dbReference>
<dbReference type="AlphaFoldDB" id="A0AAW2WCU2"/>
<dbReference type="GO" id="GO:0008270">
    <property type="term" value="F:zinc ion binding"/>
    <property type="evidence" value="ECO:0007669"/>
    <property type="project" value="UniProtKB-KW"/>
</dbReference>
<feature type="compositionally biased region" description="Polar residues" evidence="2">
    <location>
        <begin position="149"/>
        <end position="164"/>
    </location>
</feature>
<sequence>MNLGMATFIGNKLGIFQDMEMDELGFAWGASLRIRVGLDVNKPLKRALKIKTTMGEEHMVRFTYERLPSFCYLCGTLGHIATFCEEHFQDGFVDPGENFPYGPWLRKPILVRNRVLQGSLIRNKEDFKPSESRQRHKKKGQAIFRDFISGSNSVTPPISKQQAPNLAREMKTASQEPKRGQTIVRETAPSISHKQKERDRTGGRRLLVDSMLTDKGAEMDGEHLEGDNPNHSPLDLTEQRSLSGDSGQMILTDTNLTDIPLQFAAAGIKLKPTARRGRPRKGRGQLHTTNRKRGPGLFLIESEGHPHGLGSPWTIRQLETWMKQVHPDFVFLSETKCYARRVDKLRGRFGVGVDAVGKSGGLYLFWHQQCTVQLQSFSPSHIDVTVLNSYGDDWRFTGLYGQPEAAKRKDTWDLLQKLSRKSMRLWLVAGDFNEILHQKEKSGMHRRPQWEINDFRRCLNVCNLADIENDATQFTWCNHREEPLTVRAKLDKAVASEAWATLFP</sequence>
<evidence type="ECO:0000256" key="1">
    <source>
        <dbReference type="PROSITE-ProRule" id="PRU00047"/>
    </source>
</evidence>
<reference evidence="4" key="2">
    <citation type="journal article" date="2024" name="Plant">
        <title>Genomic evolution and insights into agronomic trait innovations of Sesamum species.</title>
        <authorList>
            <person name="Miao H."/>
            <person name="Wang L."/>
            <person name="Qu L."/>
            <person name="Liu H."/>
            <person name="Sun Y."/>
            <person name="Le M."/>
            <person name="Wang Q."/>
            <person name="Wei S."/>
            <person name="Zheng Y."/>
            <person name="Lin W."/>
            <person name="Duan Y."/>
            <person name="Cao H."/>
            <person name="Xiong S."/>
            <person name="Wang X."/>
            <person name="Wei L."/>
            <person name="Li C."/>
            <person name="Ma Q."/>
            <person name="Ju M."/>
            <person name="Zhao R."/>
            <person name="Li G."/>
            <person name="Mu C."/>
            <person name="Tian Q."/>
            <person name="Mei H."/>
            <person name="Zhang T."/>
            <person name="Gao T."/>
            <person name="Zhang H."/>
        </authorList>
    </citation>
    <scope>NUCLEOTIDE SEQUENCE</scope>
    <source>
        <strain evidence="4">KEN1</strain>
    </source>
</reference>
<dbReference type="GO" id="GO:0003676">
    <property type="term" value="F:nucleic acid binding"/>
    <property type="evidence" value="ECO:0007669"/>
    <property type="project" value="InterPro"/>
</dbReference>